<evidence type="ECO:0008006" key="4">
    <source>
        <dbReference type="Google" id="ProtNLM"/>
    </source>
</evidence>
<protein>
    <recommendedName>
        <fullName evidence="4">DUF2281 domain-containing protein</fullName>
    </recommendedName>
</protein>
<dbReference type="Proteomes" id="UP000664466">
    <property type="component" value="Unassembled WGS sequence"/>
</dbReference>
<organism evidence="2">
    <name type="scientific">Thiothrix fructosivorans</name>
    <dbReference type="NCBI Taxonomy" id="111770"/>
    <lineage>
        <taxon>Bacteria</taxon>
        <taxon>Pseudomonadati</taxon>
        <taxon>Pseudomonadota</taxon>
        <taxon>Gammaproteobacteria</taxon>
        <taxon>Thiotrichales</taxon>
        <taxon>Thiotrichaceae</taxon>
        <taxon>Thiothrix</taxon>
    </lineage>
</organism>
<name>A0A8B0SKR2_9GAMM</name>
<proteinExistence type="predicted"/>
<gene>
    <name evidence="2" type="ORF">J1836_001545</name>
    <name evidence="1" type="ORF">J1836_11270</name>
</gene>
<reference evidence="1 3" key="1">
    <citation type="submission" date="2021-03" db="EMBL/GenBank/DDBJ databases">
        <title>Draft genome and methylome analysis of Thiotrix fructosivoruns ATCC 49748.</title>
        <authorList>
            <person name="Fomenkov A."/>
            <person name="Grabovich M.Y."/>
            <person name="Roberts R.J."/>
        </authorList>
    </citation>
    <scope>NUCLEOTIDE SEQUENCE [LARGE SCALE GENOMIC DNA]</scope>
    <source>
        <strain evidence="1 3">ATCC 49748</strain>
    </source>
</reference>
<dbReference type="AlphaFoldDB" id="A0A8B0SKR2"/>
<accession>A0A8B0SKR2</accession>
<dbReference type="EMBL" id="CP072748">
    <property type="protein sequence ID" value="QTX11080.1"/>
    <property type="molecule type" value="Genomic_DNA"/>
</dbReference>
<evidence type="ECO:0000313" key="3">
    <source>
        <dbReference type="Proteomes" id="UP000664466"/>
    </source>
</evidence>
<keyword evidence="3" id="KW-1185">Reference proteome</keyword>
<evidence type="ECO:0000313" key="2">
    <source>
        <dbReference type="EMBL" id="QTX11080.1"/>
    </source>
</evidence>
<sequence length="80" mass="9063">MLLAPDHDIIHRIEILPPEALKELRQFIDFLYFSYKVRSPAENAATTISTPNPLAALAGCWEGELIREPQGTFEVRRGLD</sequence>
<reference evidence="2" key="2">
    <citation type="submission" date="2021-04" db="EMBL/GenBank/DDBJ databases">
        <title>Complete Genome and methylome analysis of Thiothrix fructosivorans ATCC 49748.</title>
        <authorList>
            <person name="Fomenkov A."/>
            <person name="Sun L."/>
            <person name="Vincze T."/>
            <person name="Grabovich M.Y."/>
            <person name="Roberts R.J."/>
        </authorList>
    </citation>
    <scope>NUCLEOTIDE SEQUENCE</scope>
    <source>
        <strain evidence="2">ATCC 49748</strain>
    </source>
</reference>
<dbReference type="RefSeq" id="WP_207251184.1">
    <property type="nucleotide sequence ID" value="NZ_JAFMPM010000006.1"/>
</dbReference>
<evidence type="ECO:0000313" key="1">
    <source>
        <dbReference type="EMBL" id="MBO0613492.1"/>
    </source>
</evidence>
<dbReference type="EMBL" id="JAFMPM010000006">
    <property type="protein sequence ID" value="MBO0613492.1"/>
    <property type="molecule type" value="Genomic_DNA"/>
</dbReference>